<name>A0AAV7IVV2_COTGL</name>
<evidence type="ECO:0000313" key="1">
    <source>
        <dbReference type="EMBL" id="KAH0557911.1"/>
    </source>
</evidence>
<reference evidence="1 2" key="1">
    <citation type="journal article" date="2021" name="J. Hered.">
        <title>A chromosome-level genome assembly of the parasitoid wasp, Cotesia glomerata (Hymenoptera: Braconidae).</title>
        <authorList>
            <person name="Pinto B.J."/>
            <person name="Weis J.J."/>
            <person name="Gamble T."/>
            <person name="Ode P.J."/>
            <person name="Paul R."/>
            <person name="Zaspel J.M."/>
        </authorList>
    </citation>
    <scope>NUCLEOTIDE SEQUENCE [LARGE SCALE GENOMIC DNA]</scope>
    <source>
        <strain evidence="1">CgM1</strain>
    </source>
</reference>
<sequence>MNEPSSIQLNVTQALESVCDWLTSLGHFNSKNDLGETLARSRVDVSFSLRLINLEPKMSWVNGKPPGINSFSCNSSTAVLMLLLFSGVNVKLERDIVTVVCLVESGDSLRI</sequence>
<organism evidence="1 2">
    <name type="scientific">Cotesia glomerata</name>
    <name type="common">Lepidopteran parasitic wasp</name>
    <name type="synonym">Apanteles glomeratus</name>
    <dbReference type="NCBI Taxonomy" id="32391"/>
    <lineage>
        <taxon>Eukaryota</taxon>
        <taxon>Metazoa</taxon>
        <taxon>Ecdysozoa</taxon>
        <taxon>Arthropoda</taxon>
        <taxon>Hexapoda</taxon>
        <taxon>Insecta</taxon>
        <taxon>Pterygota</taxon>
        <taxon>Neoptera</taxon>
        <taxon>Endopterygota</taxon>
        <taxon>Hymenoptera</taxon>
        <taxon>Apocrita</taxon>
        <taxon>Ichneumonoidea</taxon>
        <taxon>Braconidae</taxon>
        <taxon>Microgastrinae</taxon>
        <taxon>Cotesia</taxon>
    </lineage>
</organism>
<proteinExistence type="predicted"/>
<protein>
    <submittedName>
        <fullName evidence="1">Uncharacterized protein</fullName>
    </submittedName>
</protein>
<dbReference type="AlphaFoldDB" id="A0AAV7IVV2"/>
<accession>A0AAV7IVV2</accession>
<comment type="caution">
    <text evidence="1">The sequence shown here is derived from an EMBL/GenBank/DDBJ whole genome shotgun (WGS) entry which is preliminary data.</text>
</comment>
<evidence type="ECO:0000313" key="2">
    <source>
        <dbReference type="Proteomes" id="UP000826195"/>
    </source>
</evidence>
<dbReference type="Proteomes" id="UP000826195">
    <property type="component" value="Unassembled WGS sequence"/>
</dbReference>
<dbReference type="EMBL" id="JAHXZJ010000747">
    <property type="protein sequence ID" value="KAH0557911.1"/>
    <property type="molecule type" value="Genomic_DNA"/>
</dbReference>
<keyword evidence="2" id="KW-1185">Reference proteome</keyword>
<gene>
    <name evidence="1" type="ORF">KQX54_012780</name>
</gene>